<keyword evidence="1" id="KW-0732">Signal</keyword>
<evidence type="ECO:0000313" key="2">
    <source>
        <dbReference type="EnsemblPlants" id="TuG1812G0300000543.01.T01"/>
    </source>
</evidence>
<sequence length="52" mass="6126">MPRFVTWLIFKIPCKLLLPSLSLRDASFHSPLLQCPLLYISRTKTHEHHPQD</sequence>
<evidence type="ECO:0000313" key="3">
    <source>
        <dbReference type="Proteomes" id="UP000015106"/>
    </source>
</evidence>
<feature type="chain" id="PRO_5035914646" evidence="1">
    <location>
        <begin position="23"/>
        <end position="52"/>
    </location>
</feature>
<reference evidence="3" key="1">
    <citation type="journal article" date="2013" name="Nature">
        <title>Draft genome of the wheat A-genome progenitor Triticum urartu.</title>
        <authorList>
            <person name="Ling H.Q."/>
            <person name="Zhao S."/>
            <person name="Liu D."/>
            <person name="Wang J."/>
            <person name="Sun H."/>
            <person name="Zhang C."/>
            <person name="Fan H."/>
            <person name="Li D."/>
            <person name="Dong L."/>
            <person name="Tao Y."/>
            <person name="Gao C."/>
            <person name="Wu H."/>
            <person name="Li Y."/>
            <person name="Cui Y."/>
            <person name="Guo X."/>
            <person name="Zheng S."/>
            <person name="Wang B."/>
            <person name="Yu K."/>
            <person name="Liang Q."/>
            <person name="Yang W."/>
            <person name="Lou X."/>
            <person name="Chen J."/>
            <person name="Feng M."/>
            <person name="Jian J."/>
            <person name="Zhang X."/>
            <person name="Luo G."/>
            <person name="Jiang Y."/>
            <person name="Liu J."/>
            <person name="Wang Z."/>
            <person name="Sha Y."/>
            <person name="Zhang B."/>
            <person name="Wu H."/>
            <person name="Tang D."/>
            <person name="Shen Q."/>
            <person name="Xue P."/>
            <person name="Zou S."/>
            <person name="Wang X."/>
            <person name="Liu X."/>
            <person name="Wang F."/>
            <person name="Yang Y."/>
            <person name="An X."/>
            <person name="Dong Z."/>
            <person name="Zhang K."/>
            <person name="Zhang X."/>
            <person name="Luo M.C."/>
            <person name="Dvorak J."/>
            <person name="Tong Y."/>
            <person name="Wang J."/>
            <person name="Yang H."/>
            <person name="Li Z."/>
            <person name="Wang D."/>
            <person name="Zhang A."/>
            <person name="Wang J."/>
        </authorList>
    </citation>
    <scope>NUCLEOTIDE SEQUENCE</scope>
    <source>
        <strain evidence="3">cv. G1812</strain>
    </source>
</reference>
<reference evidence="2" key="3">
    <citation type="submission" date="2022-06" db="UniProtKB">
        <authorList>
            <consortium name="EnsemblPlants"/>
        </authorList>
    </citation>
    <scope>IDENTIFICATION</scope>
</reference>
<name>A0A8R7PMK9_TRIUA</name>
<organism evidence="2 3">
    <name type="scientific">Triticum urartu</name>
    <name type="common">Red wild einkorn</name>
    <name type="synonym">Crithodium urartu</name>
    <dbReference type="NCBI Taxonomy" id="4572"/>
    <lineage>
        <taxon>Eukaryota</taxon>
        <taxon>Viridiplantae</taxon>
        <taxon>Streptophyta</taxon>
        <taxon>Embryophyta</taxon>
        <taxon>Tracheophyta</taxon>
        <taxon>Spermatophyta</taxon>
        <taxon>Magnoliopsida</taxon>
        <taxon>Liliopsida</taxon>
        <taxon>Poales</taxon>
        <taxon>Poaceae</taxon>
        <taxon>BOP clade</taxon>
        <taxon>Pooideae</taxon>
        <taxon>Triticodae</taxon>
        <taxon>Triticeae</taxon>
        <taxon>Triticinae</taxon>
        <taxon>Triticum</taxon>
    </lineage>
</organism>
<keyword evidence="3" id="KW-1185">Reference proteome</keyword>
<protein>
    <submittedName>
        <fullName evidence="2">Uncharacterized protein</fullName>
    </submittedName>
</protein>
<dbReference type="Proteomes" id="UP000015106">
    <property type="component" value="Chromosome 3"/>
</dbReference>
<evidence type="ECO:0000256" key="1">
    <source>
        <dbReference type="SAM" id="SignalP"/>
    </source>
</evidence>
<proteinExistence type="predicted"/>
<dbReference type="AlphaFoldDB" id="A0A8R7PMK9"/>
<dbReference type="Gramene" id="TuG1812G0300000543.01.T01">
    <property type="protein sequence ID" value="TuG1812G0300000543.01.T01"/>
    <property type="gene ID" value="TuG1812G0300000543.01"/>
</dbReference>
<dbReference type="EnsemblPlants" id="TuG1812G0300000543.01.T01">
    <property type="protein sequence ID" value="TuG1812G0300000543.01.T01"/>
    <property type="gene ID" value="TuG1812G0300000543.01"/>
</dbReference>
<feature type="signal peptide" evidence="1">
    <location>
        <begin position="1"/>
        <end position="22"/>
    </location>
</feature>
<reference evidence="2" key="2">
    <citation type="submission" date="2018-03" db="EMBL/GenBank/DDBJ databases">
        <title>The Triticum urartu genome reveals the dynamic nature of wheat genome evolution.</title>
        <authorList>
            <person name="Ling H."/>
            <person name="Ma B."/>
            <person name="Shi X."/>
            <person name="Liu H."/>
            <person name="Dong L."/>
            <person name="Sun H."/>
            <person name="Cao Y."/>
            <person name="Gao Q."/>
            <person name="Zheng S."/>
            <person name="Li Y."/>
            <person name="Yu Y."/>
            <person name="Du H."/>
            <person name="Qi M."/>
            <person name="Li Y."/>
            <person name="Yu H."/>
            <person name="Cui Y."/>
            <person name="Wang N."/>
            <person name="Chen C."/>
            <person name="Wu H."/>
            <person name="Zhao Y."/>
            <person name="Zhang J."/>
            <person name="Li Y."/>
            <person name="Zhou W."/>
            <person name="Zhang B."/>
            <person name="Hu W."/>
            <person name="Eijk M."/>
            <person name="Tang J."/>
            <person name="Witsenboer H."/>
            <person name="Zhao S."/>
            <person name="Li Z."/>
            <person name="Zhang A."/>
            <person name="Wang D."/>
            <person name="Liang C."/>
        </authorList>
    </citation>
    <scope>NUCLEOTIDE SEQUENCE [LARGE SCALE GENOMIC DNA]</scope>
    <source>
        <strain evidence="2">cv. G1812</strain>
    </source>
</reference>
<accession>A0A8R7PMK9</accession>